<evidence type="ECO:0000313" key="2">
    <source>
        <dbReference type="Proteomes" id="UP000011668"/>
    </source>
</evidence>
<comment type="caution">
    <text evidence="1">The sequence shown here is derived from an EMBL/GenBank/DDBJ whole genome shotgun (WGS) entry which is preliminary data.</text>
</comment>
<keyword evidence="2" id="KW-1185">Reference proteome</keyword>
<organism evidence="1 2">
    <name type="scientific">Thanatephorus cucumeris (strain AG1-IA)</name>
    <name type="common">Rice sheath blight fungus</name>
    <name type="synonym">Rhizoctonia solani</name>
    <dbReference type="NCBI Taxonomy" id="983506"/>
    <lineage>
        <taxon>Eukaryota</taxon>
        <taxon>Fungi</taxon>
        <taxon>Dikarya</taxon>
        <taxon>Basidiomycota</taxon>
        <taxon>Agaricomycotina</taxon>
        <taxon>Agaricomycetes</taxon>
        <taxon>Cantharellales</taxon>
        <taxon>Ceratobasidiaceae</taxon>
        <taxon>Rhizoctonia</taxon>
        <taxon>Rhizoctonia solani AG-1</taxon>
    </lineage>
</organism>
<dbReference type="HOGENOM" id="CLU_2980728_0_0_1"/>
<proteinExistence type="predicted"/>
<gene>
    <name evidence="1" type="ORF">AG1IA_09187</name>
</gene>
<dbReference type="Proteomes" id="UP000011668">
    <property type="component" value="Unassembled WGS sequence"/>
</dbReference>
<sequence>MPHLPFCRKLNATPLCVEPISIPITILVSPSHGPRNGLGVASTDPLDVAMAYYRNPRF</sequence>
<reference evidence="1 2" key="1">
    <citation type="journal article" date="2013" name="Nat. Commun.">
        <title>The evolution and pathogenic mechanisms of the rice sheath blight pathogen.</title>
        <authorList>
            <person name="Zheng A."/>
            <person name="Lin R."/>
            <person name="Xu L."/>
            <person name="Qin P."/>
            <person name="Tang C."/>
            <person name="Ai P."/>
            <person name="Zhang D."/>
            <person name="Liu Y."/>
            <person name="Sun Z."/>
            <person name="Feng H."/>
            <person name="Wang Y."/>
            <person name="Chen Y."/>
            <person name="Liang X."/>
            <person name="Fu R."/>
            <person name="Li Q."/>
            <person name="Zhang J."/>
            <person name="Yu X."/>
            <person name="Xie Z."/>
            <person name="Ding L."/>
            <person name="Guan P."/>
            <person name="Tang J."/>
            <person name="Liang Y."/>
            <person name="Wang S."/>
            <person name="Deng Q."/>
            <person name="Li S."/>
            <person name="Zhu J."/>
            <person name="Wang L."/>
            <person name="Liu H."/>
            <person name="Li P."/>
        </authorList>
    </citation>
    <scope>NUCLEOTIDE SEQUENCE [LARGE SCALE GENOMIC DNA]</scope>
    <source>
        <strain evidence="2">AG-1 IA</strain>
    </source>
</reference>
<accession>L8WFS1</accession>
<dbReference type="AlphaFoldDB" id="L8WFS1"/>
<name>L8WFS1_THACA</name>
<dbReference type="EMBL" id="AFRT01003064">
    <property type="protein sequence ID" value="ELU36780.1"/>
    <property type="molecule type" value="Genomic_DNA"/>
</dbReference>
<evidence type="ECO:0000313" key="1">
    <source>
        <dbReference type="EMBL" id="ELU36780.1"/>
    </source>
</evidence>
<protein>
    <submittedName>
        <fullName evidence="1">Uncharacterized protein</fullName>
    </submittedName>
</protein>